<dbReference type="GeneID" id="17257620"/>
<dbReference type="PANTHER" id="PTHR43619:SF2">
    <property type="entry name" value="S-ADENOSYL-L-METHIONINE-DEPENDENT METHYLTRANSFERASES SUPERFAMILY PROTEIN"/>
    <property type="match status" value="1"/>
</dbReference>
<evidence type="ECO:0000256" key="2">
    <source>
        <dbReference type="ARBA" id="ARBA00022603"/>
    </source>
</evidence>
<dbReference type="Proteomes" id="UP000013827">
    <property type="component" value="Unassembled WGS sequence"/>
</dbReference>
<reference evidence="4" key="2">
    <citation type="submission" date="2024-10" db="UniProtKB">
        <authorList>
            <consortium name="EnsemblProtists"/>
        </authorList>
    </citation>
    <scope>IDENTIFICATION</scope>
</reference>
<dbReference type="OMA" id="HHDRMSE"/>
<dbReference type="EnsemblProtists" id="EOD11469">
    <property type="protein sequence ID" value="EOD11469"/>
    <property type="gene ID" value="EMIHUDRAFT_446098"/>
</dbReference>
<dbReference type="PaxDb" id="2903-EOD11469"/>
<comment type="similarity">
    <text evidence="1">Belongs to the UPF0677 family.</text>
</comment>
<keyword evidence="2" id="KW-0489">Methyltransferase</keyword>
<dbReference type="PANTHER" id="PTHR43619">
    <property type="entry name" value="S-ADENOSYL-L-METHIONINE-DEPENDENT METHYLTRANSFERASE YKTD-RELATED"/>
    <property type="match status" value="1"/>
</dbReference>
<dbReference type="KEGG" id="ehx:EMIHUDRAFT_446098"/>
<dbReference type="Pfam" id="PF04072">
    <property type="entry name" value="LCM"/>
    <property type="match status" value="1"/>
</dbReference>
<sequence>MAASDAVDNFTNDSAMMIAWERALESKRPDALFVDPLAEALAGTKGETLSAGFGNMSQMFGFEDWAAFHKTWVAVRTRFIDDRVKECACGFKQLVNLGAGMDTRPYRLECYKAFANGSFNVDMKVVNDGKARIFERVLQAPAAHCPVHRVDLDFKDEERTLATELGSEGSAFDAAAPALFIAEGLIMYLGALGKIKLLKDVSAVAAPGSVFVLQYMDASESEVAKSTPGALDNALSKEDATRELTELGWTDFEFSKFGDERLDFARFPTGRFPPSAAFSFCVCIRREDINAEVCEDLCHGSRSA</sequence>
<dbReference type="InterPro" id="IPR007213">
    <property type="entry name" value="Ppm1/Ppm2/Tcmp"/>
</dbReference>
<protein>
    <recommendedName>
        <fullName evidence="6">S-adenosyl-L-methionine-dependent methyltransferase</fullName>
    </recommendedName>
</protein>
<evidence type="ECO:0008006" key="6">
    <source>
        <dbReference type="Google" id="ProtNLM"/>
    </source>
</evidence>
<dbReference type="AlphaFoldDB" id="A0A0D3IJN4"/>
<keyword evidence="5" id="KW-1185">Reference proteome</keyword>
<dbReference type="GO" id="GO:0008168">
    <property type="term" value="F:methyltransferase activity"/>
    <property type="evidence" value="ECO:0007669"/>
    <property type="project" value="UniProtKB-KW"/>
</dbReference>
<evidence type="ECO:0000256" key="1">
    <source>
        <dbReference type="ARBA" id="ARBA00008138"/>
    </source>
</evidence>
<dbReference type="HOGENOM" id="CLU_916545_0_0_1"/>
<proteinExistence type="inferred from homology"/>
<reference evidence="5" key="1">
    <citation type="journal article" date="2013" name="Nature">
        <title>Pan genome of the phytoplankton Emiliania underpins its global distribution.</title>
        <authorList>
            <person name="Read B.A."/>
            <person name="Kegel J."/>
            <person name="Klute M.J."/>
            <person name="Kuo A."/>
            <person name="Lefebvre S.C."/>
            <person name="Maumus F."/>
            <person name="Mayer C."/>
            <person name="Miller J."/>
            <person name="Monier A."/>
            <person name="Salamov A."/>
            <person name="Young J."/>
            <person name="Aguilar M."/>
            <person name="Claverie J.M."/>
            <person name="Frickenhaus S."/>
            <person name="Gonzalez K."/>
            <person name="Herman E.K."/>
            <person name="Lin Y.C."/>
            <person name="Napier J."/>
            <person name="Ogata H."/>
            <person name="Sarno A.F."/>
            <person name="Shmutz J."/>
            <person name="Schroeder D."/>
            <person name="de Vargas C."/>
            <person name="Verret F."/>
            <person name="von Dassow P."/>
            <person name="Valentin K."/>
            <person name="Van de Peer Y."/>
            <person name="Wheeler G."/>
            <person name="Dacks J.B."/>
            <person name="Delwiche C.F."/>
            <person name="Dyhrman S.T."/>
            <person name="Glockner G."/>
            <person name="John U."/>
            <person name="Richards T."/>
            <person name="Worden A.Z."/>
            <person name="Zhang X."/>
            <person name="Grigoriev I.V."/>
            <person name="Allen A.E."/>
            <person name="Bidle K."/>
            <person name="Borodovsky M."/>
            <person name="Bowler C."/>
            <person name="Brownlee C."/>
            <person name="Cock J.M."/>
            <person name="Elias M."/>
            <person name="Gladyshev V.N."/>
            <person name="Groth M."/>
            <person name="Guda C."/>
            <person name="Hadaegh A."/>
            <person name="Iglesias-Rodriguez M.D."/>
            <person name="Jenkins J."/>
            <person name="Jones B.M."/>
            <person name="Lawson T."/>
            <person name="Leese F."/>
            <person name="Lindquist E."/>
            <person name="Lobanov A."/>
            <person name="Lomsadze A."/>
            <person name="Malik S.B."/>
            <person name="Marsh M.E."/>
            <person name="Mackinder L."/>
            <person name="Mock T."/>
            <person name="Mueller-Roeber B."/>
            <person name="Pagarete A."/>
            <person name="Parker M."/>
            <person name="Probert I."/>
            <person name="Quesneville H."/>
            <person name="Raines C."/>
            <person name="Rensing S.A."/>
            <person name="Riano-Pachon D.M."/>
            <person name="Richier S."/>
            <person name="Rokitta S."/>
            <person name="Shiraiwa Y."/>
            <person name="Soanes D.M."/>
            <person name="van der Giezen M."/>
            <person name="Wahlund T.M."/>
            <person name="Williams B."/>
            <person name="Wilson W."/>
            <person name="Wolfe G."/>
            <person name="Wurch L.L."/>
        </authorList>
    </citation>
    <scope>NUCLEOTIDE SEQUENCE</scope>
</reference>
<evidence type="ECO:0000313" key="5">
    <source>
        <dbReference type="Proteomes" id="UP000013827"/>
    </source>
</evidence>
<dbReference type="InterPro" id="IPR029063">
    <property type="entry name" value="SAM-dependent_MTases_sf"/>
</dbReference>
<dbReference type="RefSeq" id="XP_005763898.1">
    <property type="nucleotide sequence ID" value="XM_005763841.1"/>
</dbReference>
<organism evidence="4 5">
    <name type="scientific">Emiliania huxleyi (strain CCMP1516)</name>
    <dbReference type="NCBI Taxonomy" id="280463"/>
    <lineage>
        <taxon>Eukaryota</taxon>
        <taxon>Haptista</taxon>
        <taxon>Haptophyta</taxon>
        <taxon>Prymnesiophyceae</taxon>
        <taxon>Isochrysidales</taxon>
        <taxon>Noelaerhabdaceae</taxon>
        <taxon>Emiliania</taxon>
    </lineage>
</organism>
<keyword evidence="3" id="KW-0808">Transferase</keyword>
<name>A0A0D3IJN4_EMIH1</name>
<dbReference type="Gene3D" id="3.40.50.150">
    <property type="entry name" value="Vaccinia Virus protein VP39"/>
    <property type="match status" value="1"/>
</dbReference>
<dbReference type="STRING" id="2903.R1DRZ0"/>
<accession>A0A0D3IJN4</accession>
<evidence type="ECO:0000313" key="4">
    <source>
        <dbReference type="EnsemblProtists" id="EOD11469"/>
    </source>
</evidence>
<dbReference type="NCBIfam" id="TIGR00027">
    <property type="entry name" value="mthyl_TIGR00027"/>
    <property type="match status" value="1"/>
</dbReference>
<dbReference type="InterPro" id="IPR011610">
    <property type="entry name" value="SAM_mthyl_Trfase_ML2640-like"/>
</dbReference>
<dbReference type="SUPFAM" id="SSF53335">
    <property type="entry name" value="S-adenosyl-L-methionine-dependent methyltransferases"/>
    <property type="match status" value="1"/>
</dbReference>
<dbReference type="GO" id="GO:0032259">
    <property type="term" value="P:methylation"/>
    <property type="evidence" value="ECO:0007669"/>
    <property type="project" value="UniProtKB-KW"/>
</dbReference>
<evidence type="ECO:0000256" key="3">
    <source>
        <dbReference type="ARBA" id="ARBA00022679"/>
    </source>
</evidence>